<proteinExistence type="predicted"/>
<dbReference type="InterPro" id="IPR036388">
    <property type="entry name" value="WH-like_DNA-bd_sf"/>
</dbReference>
<evidence type="ECO:0000256" key="1">
    <source>
        <dbReference type="ARBA" id="ARBA00023125"/>
    </source>
</evidence>
<name>A0A7W9ET04_9SPHN</name>
<dbReference type="PANTHER" id="PTHR33221:SF4">
    <property type="entry name" value="HTH-TYPE TRANSCRIPTIONAL REPRESSOR NSRR"/>
    <property type="match status" value="1"/>
</dbReference>
<dbReference type="GO" id="GO:0003677">
    <property type="term" value="F:DNA binding"/>
    <property type="evidence" value="ECO:0007669"/>
    <property type="project" value="UniProtKB-KW"/>
</dbReference>
<keyword evidence="3" id="KW-1185">Reference proteome</keyword>
<dbReference type="InterPro" id="IPR000944">
    <property type="entry name" value="Tscrpt_reg_Rrf2"/>
</dbReference>
<dbReference type="InterPro" id="IPR036390">
    <property type="entry name" value="WH_DNA-bd_sf"/>
</dbReference>
<comment type="caution">
    <text evidence="2">The sequence shown here is derived from an EMBL/GenBank/DDBJ whole genome shotgun (WGS) entry which is preliminary data.</text>
</comment>
<dbReference type="GO" id="GO:0005829">
    <property type="term" value="C:cytosol"/>
    <property type="evidence" value="ECO:0007669"/>
    <property type="project" value="TreeGrafter"/>
</dbReference>
<dbReference type="GO" id="GO:0003700">
    <property type="term" value="F:DNA-binding transcription factor activity"/>
    <property type="evidence" value="ECO:0007669"/>
    <property type="project" value="TreeGrafter"/>
</dbReference>
<dbReference type="Pfam" id="PF02082">
    <property type="entry name" value="Rrf2"/>
    <property type="match status" value="1"/>
</dbReference>
<accession>A0A7W9ET04</accession>
<dbReference type="EMBL" id="JACIJH010000011">
    <property type="protein sequence ID" value="MBB5707700.1"/>
    <property type="molecule type" value="Genomic_DNA"/>
</dbReference>
<dbReference type="PANTHER" id="PTHR33221">
    <property type="entry name" value="WINGED HELIX-TURN-HELIX TRANSCRIPTIONAL REGULATOR, RRF2 FAMILY"/>
    <property type="match status" value="1"/>
</dbReference>
<keyword evidence="1" id="KW-0238">DNA-binding</keyword>
<reference evidence="2 3" key="1">
    <citation type="submission" date="2020-08" db="EMBL/GenBank/DDBJ databases">
        <title>Genomic Encyclopedia of Type Strains, Phase IV (KMG-IV): sequencing the most valuable type-strain genomes for metagenomic binning, comparative biology and taxonomic classification.</title>
        <authorList>
            <person name="Goeker M."/>
        </authorList>
    </citation>
    <scope>NUCLEOTIDE SEQUENCE [LARGE SCALE GENOMIC DNA]</scope>
    <source>
        <strain evidence="2 3">DSM 27163</strain>
    </source>
</reference>
<dbReference type="Proteomes" id="UP000537161">
    <property type="component" value="Unassembled WGS sequence"/>
</dbReference>
<dbReference type="RefSeq" id="WP_184099806.1">
    <property type="nucleotide sequence ID" value="NZ_JACIJH010000011.1"/>
</dbReference>
<sequence length="143" mass="15098">MRLSLHSDYALRILMALSATGRQMSVDEIAGQYGISRNHLAKVAQRLQALGYVSAQRGRGGGLTLAREPDAVVVGTVVREFENLEGLVECMDPATSTCPVCGGCGLQGALGGALAAFLTHLDGYRLTDLVPQPGRFRDLLGVA</sequence>
<evidence type="ECO:0000313" key="3">
    <source>
        <dbReference type="Proteomes" id="UP000537161"/>
    </source>
</evidence>
<organism evidence="2 3">
    <name type="scientific">Sphingopyxis panaciterrulae</name>
    <dbReference type="NCBI Taxonomy" id="462372"/>
    <lineage>
        <taxon>Bacteria</taxon>
        <taxon>Pseudomonadati</taxon>
        <taxon>Pseudomonadota</taxon>
        <taxon>Alphaproteobacteria</taxon>
        <taxon>Sphingomonadales</taxon>
        <taxon>Sphingomonadaceae</taxon>
        <taxon>Sphingopyxis</taxon>
    </lineage>
</organism>
<protein>
    <submittedName>
        <fullName evidence="2">Rrf2 family nitric oxide-sensitive transcriptional repressor</fullName>
    </submittedName>
</protein>
<dbReference type="NCBIfam" id="TIGR00738">
    <property type="entry name" value="rrf2_super"/>
    <property type="match status" value="1"/>
</dbReference>
<gene>
    <name evidence="2" type="ORF">FHR21_003067</name>
</gene>
<evidence type="ECO:0000313" key="2">
    <source>
        <dbReference type="EMBL" id="MBB5707700.1"/>
    </source>
</evidence>
<dbReference type="Gene3D" id="1.10.10.10">
    <property type="entry name" value="Winged helix-like DNA-binding domain superfamily/Winged helix DNA-binding domain"/>
    <property type="match status" value="1"/>
</dbReference>
<dbReference type="PROSITE" id="PS51197">
    <property type="entry name" value="HTH_RRF2_2"/>
    <property type="match status" value="1"/>
</dbReference>
<dbReference type="SUPFAM" id="SSF46785">
    <property type="entry name" value="Winged helix' DNA-binding domain"/>
    <property type="match status" value="1"/>
</dbReference>
<dbReference type="AlphaFoldDB" id="A0A7W9ET04"/>